<dbReference type="SUPFAM" id="SSF53649">
    <property type="entry name" value="Alkaline phosphatase-like"/>
    <property type="match status" value="1"/>
</dbReference>
<sequence>MTSFRLLGSGGRRLVRSGGRRLVRGGRTATRLVLVWSVGAGSVGALSVTLPGFDIGQPINALVVSATLSALNAIVWPFLMRFALAISVLTLGLGSFVLNGLLVYMALGEIPDVRLPGPPTGVLVAFTVSAVTGLTSSLVAVDEDEFFHRRARRRAKRRLGTPTNVPGLVMVQIDGLGHDVLQRAIRDGDAPTLARWLSEGSHRLIPWTTDWSSQTGASQCGILHGSNRDMPAFRWYEKDHGRLLVSNRPADAAEIERRHSDGRGLLHDDGASRGNLFTGDAAHKSVTLSSAGRRKGKLGAGYQGYFTNPFNAVRTLTGALVDVVREVVAATVQRQRDVRPRVPRGGVYPLVRALATVVTRDLVVEGILDDMMAGRSVVYADLTGYDEVAHHSGIERYDALAVLRSIDQQIGRLARAAEFAPRPYQLVVLSDHGQSQGATFAQRYGITLEQIVQTSCGQPSRSIEDSVTGPEGSALGFAARALRRLGPAAEHKPAMAGERVRSAEEEAAAKEGVLVLGSGNLGLVYFTEHTERLTVEQIQATYPDLLPTLVEHPGVGFLLVSTESRGSVVLGRHGAHYLDTGEVLGVDPLEPFGPHAPAQVRRADAYPHVADIMVNSLHDPQTDEVAAFEPLVGSHGGLGGPQTTAFLLYPADLPTPVEPLVGPEEVHKVLRAWLAWLGHDAYADAVAATAAVEEPGPPVEALELGYLPIGDAKLL</sequence>
<accession>A0A010YH69</accession>
<dbReference type="HOGENOM" id="CLU_014010_0_0_11"/>
<reference evidence="2 3" key="1">
    <citation type="submission" date="2013-07" db="EMBL/GenBank/DDBJ databases">
        <authorList>
            <consortium name="DOE Joint Genome Institute"/>
            <person name="Eisen J."/>
            <person name="Huntemann M."/>
            <person name="Han J."/>
            <person name="Chen A."/>
            <person name="Kyrpides N."/>
            <person name="Mavromatis K."/>
            <person name="Markowitz V."/>
            <person name="Palaniappan K."/>
            <person name="Ivanova N."/>
            <person name="Schaumberg A."/>
            <person name="Pati A."/>
            <person name="Liolios K."/>
            <person name="Nordberg H.P."/>
            <person name="Cantor M.N."/>
            <person name="Hua S.X."/>
            <person name="Woyke T."/>
        </authorList>
    </citation>
    <scope>NUCLEOTIDE SEQUENCE [LARGE SCALE GENOMIC DNA]</scope>
    <source>
        <strain evidence="2 3">DSM 44712</strain>
    </source>
</reference>
<organism evidence="2 3">
    <name type="scientific">Cryptosporangium arvum DSM 44712</name>
    <dbReference type="NCBI Taxonomy" id="927661"/>
    <lineage>
        <taxon>Bacteria</taxon>
        <taxon>Bacillati</taxon>
        <taxon>Actinomycetota</taxon>
        <taxon>Actinomycetes</taxon>
        <taxon>Cryptosporangiales</taxon>
        <taxon>Cryptosporangiaceae</taxon>
        <taxon>Cryptosporangium</taxon>
    </lineage>
</organism>
<dbReference type="AlphaFoldDB" id="A0A010YH69"/>
<dbReference type="Gene3D" id="3.40.720.10">
    <property type="entry name" value="Alkaline Phosphatase, subunit A"/>
    <property type="match status" value="1"/>
</dbReference>
<dbReference type="Proteomes" id="UP000021053">
    <property type="component" value="Unassembled WGS sequence"/>
</dbReference>
<feature type="transmembrane region" description="Helical" evidence="1">
    <location>
        <begin position="59"/>
        <end position="79"/>
    </location>
</feature>
<keyword evidence="1" id="KW-0472">Membrane</keyword>
<gene>
    <name evidence="2" type="ORF">CryarDRAFT_0666</name>
</gene>
<dbReference type="Pfam" id="PF04020">
    <property type="entry name" value="Phage_holin_4_2"/>
    <property type="match status" value="1"/>
</dbReference>
<protein>
    <submittedName>
        <fullName evidence="2">Putative membrane protein</fullName>
    </submittedName>
</protein>
<dbReference type="InterPro" id="IPR007165">
    <property type="entry name" value="Phage_holin_4_2"/>
</dbReference>
<keyword evidence="1" id="KW-1133">Transmembrane helix</keyword>
<proteinExistence type="predicted"/>
<evidence type="ECO:0000313" key="2">
    <source>
        <dbReference type="EMBL" id="EXG79625.1"/>
    </source>
</evidence>
<dbReference type="PATRIC" id="fig|927661.3.peg.652"/>
<feature type="transmembrane region" description="Helical" evidence="1">
    <location>
        <begin position="32"/>
        <end position="53"/>
    </location>
</feature>
<evidence type="ECO:0000256" key="1">
    <source>
        <dbReference type="SAM" id="Phobius"/>
    </source>
</evidence>
<keyword evidence="3" id="KW-1185">Reference proteome</keyword>
<name>A0A010YH69_9ACTN</name>
<comment type="caution">
    <text evidence="2">The sequence shown here is derived from an EMBL/GenBank/DDBJ whole genome shotgun (WGS) entry which is preliminary data.</text>
</comment>
<dbReference type="RefSeq" id="WP_063725654.1">
    <property type="nucleotide sequence ID" value="NZ_KK073874.1"/>
</dbReference>
<dbReference type="InterPro" id="IPR002591">
    <property type="entry name" value="Phosphodiest/P_Trfase"/>
</dbReference>
<dbReference type="InterPro" id="IPR017850">
    <property type="entry name" value="Alkaline_phosphatase_core_sf"/>
</dbReference>
<keyword evidence="1" id="KW-0812">Transmembrane</keyword>
<evidence type="ECO:0000313" key="3">
    <source>
        <dbReference type="Proteomes" id="UP000021053"/>
    </source>
</evidence>
<dbReference type="Pfam" id="PF01663">
    <property type="entry name" value="Phosphodiest"/>
    <property type="match status" value="1"/>
</dbReference>
<dbReference type="EMBL" id="JFBT01000001">
    <property type="protein sequence ID" value="EXG79625.1"/>
    <property type="molecule type" value="Genomic_DNA"/>
</dbReference>
<feature type="transmembrane region" description="Helical" evidence="1">
    <location>
        <begin position="86"/>
        <end position="107"/>
    </location>
</feature>